<proteinExistence type="predicted"/>
<reference evidence="8" key="2">
    <citation type="submission" date="2025-08" db="UniProtKB">
        <authorList>
            <consortium name="RefSeq"/>
        </authorList>
    </citation>
    <scope>IDENTIFICATION</scope>
    <source>
        <tissue evidence="8">Whole plant</tissue>
    </source>
</reference>
<dbReference type="SMART" id="SM00614">
    <property type="entry name" value="ZnF_BED"/>
    <property type="match status" value="1"/>
</dbReference>
<keyword evidence="7" id="KW-1185">Reference proteome</keyword>
<feature type="compositionally biased region" description="Low complexity" evidence="5">
    <location>
        <begin position="67"/>
        <end position="82"/>
    </location>
</feature>
<evidence type="ECO:0000256" key="5">
    <source>
        <dbReference type="SAM" id="MobiDB-lite"/>
    </source>
</evidence>
<dbReference type="Proteomes" id="UP000515211">
    <property type="component" value="Chromosome 3"/>
</dbReference>
<dbReference type="PANTHER" id="PTHR34396">
    <property type="entry name" value="OS03G0264950 PROTEIN-RELATED"/>
    <property type="match status" value="1"/>
</dbReference>
<evidence type="ECO:0000256" key="2">
    <source>
        <dbReference type="ARBA" id="ARBA00022771"/>
    </source>
</evidence>
<feature type="region of interest" description="Disordered" evidence="5">
    <location>
        <begin position="53"/>
        <end position="85"/>
    </location>
</feature>
<dbReference type="RefSeq" id="XP_020992617.2">
    <property type="nucleotide sequence ID" value="XM_021136958.2"/>
</dbReference>
<dbReference type="GO" id="GO:0005634">
    <property type="term" value="C:nucleus"/>
    <property type="evidence" value="ECO:0007669"/>
    <property type="project" value="TreeGrafter"/>
</dbReference>
<keyword evidence="3" id="KW-0862">Zinc</keyword>
<dbReference type="GO" id="GO:0006357">
    <property type="term" value="P:regulation of transcription by RNA polymerase II"/>
    <property type="evidence" value="ECO:0007669"/>
    <property type="project" value="TreeGrafter"/>
</dbReference>
<protein>
    <submittedName>
        <fullName evidence="8">Zinc finger BED domain-containing protein DAYSLEEPER-like</fullName>
    </submittedName>
</protein>
<evidence type="ECO:0000259" key="6">
    <source>
        <dbReference type="PROSITE" id="PS50808"/>
    </source>
</evidence>
<dbReference type="Pfam" id="PF02892">
    <property type="entry name" value="zf-BED"/>
    <property type="match status" value="1"/>
</dbReference>
<evidence type="ECO:0000256" key="1">
    <source>
        <dbReference type="ARBA" id="ARBA00022723"/>
    </source>
</evidence>
<name>A0A6P5N5I2_ARADU</name>
<dbReference type="GeneID" id="110278723"/>
<accession>A0A6P5N5I2</accession>
<keyword evidence="1" id="KW-0479">Metal-binding</keyword>
<dbReference type="InterPro" id="IPR053031">
    <property type="entry name" value="Cuticle_assoc_protein"/>
</dbReference>
<feature type="compositionally biased region" description="Polar residues" evidence="5">
    <location>
        <begin position="53"/>
        <end position="66"/>
    </location>
</feature>
<dbReference type="InterPro" id="IPR003656">
    <property type="entry name" value="Znf_BED"/>
</dbReference>
<keyword evidence="2 4" id="KW-0863">Zinc-finger</keyword>
<sequence length="194" mass="22109">MDDDDGEFVFALTSIQNFQNDCKHLRMSFSNALSNTLEKSNPLEEPIATNIQATQETSQSQPQEPLTDTITTNEGTTNSTSGVRKRKLTSEGWNHFKIVEIKEKLKAECNYCKSKLLGNPKQETSYLRDHFKTCKFRTTKEIRQCMMKTTPTTSGKIVVVGAYTFDQENARKELSIMVCLHEYPLSIVDHIGFR</sequence>
<organism evidence="7 8">
    <name type="scientific">Arachis duranensis</name>
    <name type="common">Wild peanut</name>
    <dbReference type="NCBI Taxonomy" id="130453"/>
    <lineage>
        <taxon>Eukaryota</taxon>
        <taxon>Viridiplantae</taxon>
        <taxon>Streptophyta</taxon>
        <taxon>Embryophyta</taxon>
        <taxon>Tracheophyta</taxon>
        <taxon>Spermatophyta</taxon>
        <taxon>Magnoliopsida</taxon>
        <taxon>eudicotyledons</taxon>
        <taxon>Gunneridae</taxon>
        <taxon>Pentapetalae</taxon>
        <taxon>rosids</taxon>
        <taxon>fabids</taxon>
        <taxon>Fabales</taxon>
        <taxon>Fabaceae</taxon>
        <taxon>Papilionoideae</taxon>
        <taxon>50 kb inversion clade</taxon>
        <taxon>dalbergioids sensu lato</taxon>
        <taxon>Dalbergieae</taxon>
        <taxon>Pterocarpus clade</taxon>
        <taxon>Arachis</taxon>
    </lineage>
</organism>
<dbReference type="AlphaFoldDB" id="A0A6P5N5I2"/>
<feature type="domain" description="BED-type" evidence="6">
    <location>
        <begin position="87"/>
        <end position="152"/>
    </location>
</feature>
<reference evidence="7" key="1">
    <citation type="journal article" date="2016" name="Nat. Genet.">
        <title>The genome sequences of Arachis duranensis and Arachis ipaensis, the diploid ancestors of cultivated peanut.</title>
        <authorList>
            <person name="Bertioli D.J."/>
            <person name="Cannon S.B."/>
            <person name="Froenicke L."/>
            <person name="Huang G."/>
            <person name="Farmer A.D."/>
            <person name="Cannon E.K."/>
            <person name="Liu X."/>
            <person name="Gao D."/>
            <person name="Clevenger J."/>
            <person name="Dash S."/>
            <person name="Ren L."/>
            <person name="Moretzsohn M.C."/>
            <person name="Shirasawa K."/>
            <person name="Huang W."/>
            <person name="Vidigal B."/>
            <person name="Abernathy B."/>
            <person name="Chu Y."/>
            <person name="Niederhuth C.E."/>
            <person name="Umale P."/>
            <person name="Araujo A.C."/>
            <person name="Kozik A."/>
            <person name="Kim K.D."/>
            <person name="Burow M.D."/>
            <person name="Varshney R.K."/>
            <person name="Wang X."/>
            <person name="Zhang X."/>
            <person name="Barkley N."/>
            <person name="Guimaraes P.M."/>
            <person name="Isobe S."/>
            <person name="Guo B."/>
            <person name="Liao B."/>
            <person name="Stalker H.T."/>
            <person name="Schmitz R.J."/>
            <person name="Scheffler B.E."/>
            <person name="Leal-Bertioli S.C."/>
            <person name="Xun X."/>
            <person name="Jackson S.A."/>
            <person name="Michelmore R."/>
            <person name="Ozias-Akins P."/>
        </authorList>
    </citation>
    <scope>NUCLEOTIDE SEQUENCE [LARGE SCALE GENOMIC DNA]</scope>
    <source>
        <strain evidence="7">cv. V14167</strain>
    </source>
</reference>
<evidence type="ECO:0000256" key="4">
    <source>
        <dbReference type="PROSITE-ProRule" id="PRU00027"/>
    </source>
</evidence>
<dbReference type="KEGG" id="adu:110278723"/>
<evidence type="ECO:0000256" key="3">
    <source>
        <dbReference type="ARBA" id="ARBA00022833"/>
    </source>
</evidence>
<evidence type="ECO:0000313" key="8">
    <source>
        <dbReference type="RefSeq" id="XP_020992617.2"/>
    </source>
</evidence>
<dbReference type="GO" id="GO:0008270">
    <property type="term" value="F:zinc ion binding"/>
    <property type="evidence" value="ECO:0007669"/>
    <property type="project" value="UniProtKB-KW"/>
</dbReference>
<dbReference type="PROSITE" id="PS50808">
    <property type="entry name" value="ZF_BED"/>
    <property type="match status" value="1"/>
</dbReference>
<gene>
    <name evidence="8" type="primary">LOC110278723</name>
</gene>
<dbReference type="PANTHER" id="PTHR34396:SF25">
    <property type="entry name" value="BOUNDARY ELEMENT ASSOCIATED FACTOR"/>
    <property type="match status" value="1"/>
</dbReference>
<evidence type="ECO:0000313" key="7">
    <source>
        <dbReference type="Proteomes" id="UP000515211"/>
    </source>
</evidence>
<dbReference type="GO" id="GO:1990837">
    <property type="term" value="F:sequence-specific double-stranded DNA binding"/>
    <property type="evidence" value="ECO:0007669"/>
    <property type="project" value="TreeGrafter"/>
</dbReference>